<evidence type="ECO:0000313" key="6">
    <source>
        <dbReference type="Proteomes" id="UP000694385"/>
    </source>
</evidence>
<dbReference type="Gene3D" id="4.10.10.10">
    <property type="entry name" value="Metallothionein Isoform II"/>
    <property type="match status" value="1"/>
</dbReference>
<dbReference type="PROSITE" id="PS00203">
    <property type="entry name" value="METALLOTHIONEIN_VRT"/>
    <property type="match status" value="1"/>
</dbReference>
<evidence type="ECO:0000313" key="5">
    <source>
        <dbReference type="Ensembl" id="ENSJJAP00000002706.1"/>
    </source>
</evidence>
<reference evidence="5" key="1">
    <citation type="submission" date="2025-08" db="UniProtKB">
        <authorList>
            <consortium name="Ensembl"/>
        </authorList>
    </citation>
    <scope>IDENTIFICATION</scope>
</reference>
<organism evidence="5 6">
    <name type="scientific">Jaculus jaculus</name>
    <name type="common">Lesser Egyptian jerboa</name>
    <dbReference type="NCBI Taxonomy" id="51337"/>
    <lineage>
        <taxon>Eukaryota</taxon>
        <taxon>Metazoa</taxon>
        <taxon>Chordata</taxon>
        <taxon>Craniata</taxon>
        <taxon>Vertebrata</taxon>
        <taxon>Euteleostomi</taxon>
        <taxon>Mammalia</taxon>
        <taxon>Eutheria</taxon>
        <taxon>Euarchontoglires</taxon>
        <taxon>Glires</taxon>
        <taxon>Rodentia</taxon>
        <taxon>Myomorpha</taxon>
        <taxon>Dipodoidea</taxon>
        <taxon>Dipodidae</taxon>
        <taxon>Dipodinae</taxon>
        <taxon>Jaculus</taxon>
    </lineage>
</organism>
<protein>
    <recommendedName>
        <fullName evidence="4">Metallothionein</fullName>
    </recommendedName>
</protein>
<keyword evidence="3 4" id="KW-0480">Metal-thiolate cluster</keyword>
<dbReference type="GO" id="GO:0071294">
    <property type="term" value="P:cellular response to zinc ion"/>
    <property type="evidence" value="ECO:0007669"/>
    <property type="project" value="TreeGrafter"/>
</dbReference>
<sequence length="54" mass="5594">MSGGICICGDNCKCTTCNCKTCRKSCCPCCPPGCVKCAWGCICKGGSDKCRCCP</sequence>
<dbReference type="SUPFAM" id="SSF57868">
    <property type="entry name" value="Metallothionein"/>
    <property type="match status" value="1"/>
</dbReference>
<dbReference type="InterPro" id="IPR023587">
    <property type="entry name" value="Metalthion_dom_sf_vert"/>
</dbReference>
<dbReference type="GO" id="GO:0005634">
    <property type="term" value="C:nucleus"/>
    <property type="evidence" value="ECO:0007669"/>
    <property type="project" value="TreeGrafter"/>
</dbReference>
<dbReference type="GeneTree" id="ENSGT00950000182967"/>
<comment type="similarity">
    <text evidence="1 4">Belongs to the metallothionein superfamily. Type 1 family.</text>
</comment>
<evidence type="ECO:0000256" key="2">
    <source>
        <dbReference type="ARBA" id="ARBA00022723"/>
    </source>
</evidence>
<evidence type="ECO:0000256" key="4">
    <source>
        <dbReference type="RuleBase" id="RU000621"/>
    </source>
</evidence>
<name>A0A8C5K0C6_JACJA</name>
<dbReference type="PANTHER" id="PTHR23299">
    <property type="entry name" value="METALLOTHIONEIN"/>
    <property type="match status" value="1"/>
</dbReference>
<dbReference type="GO" id="GO:0071280">
    <property type="term" value="P:cellular response to copper ion"/>
    <property type="evidence" value="ECO:0007669"/>
    <property type="project" value="TreeGrafter"/>
</dbReference>
<dbReference type="InterPro" id="IPR018064">
    <property type="entry name" value="Metalthion_vert_metal_BS"/>
</dbReference>
<keyword evidence="2 4" id="KW-0479">Metal-binding</keyword>
<dbReference type="Ensembl" id="ENSJJAT00000005601.1">
    <property type="protein sequence ID" value="ENSJJAP00000002706.1"/>
    <property type="gene ID" value="ENSJJAG00000004930.1"/>
</dbReference>
<dbReference type="GO" id="GO:0046872">
    <property type="term" value="F:metal ion binding"/>
    <property type="evidence" value="ECO:0007669"/>
    <property type="project" value="UniProtKB-KW"/>
</dbReference>
<dbReference type="GO" id="GO:0006882">
    <property type="term" value="P:intracellular zinc ion homeostasis"/>
    <property type="evidence" value="ECO:0007669"/>
    <property type="project" value="TreeGrafter"/>
</dbReference>
<dbReference type="Pfam" id="PF00131">
    <property type="entry name" value="Metallothio"/>
    <property type="match status" value="1"/>
</dbReference>
<proteinExistence type="inferred from homology"/>
<dbReference type="PANTHER" id="PTHR23299:SF12">
    <property type="entry name" value="METALLOTHIONEIN-4"/>
    <property type="match status" value="1"/>
</dbReference>
<dbReference type="InterPro" id="IPR000006">
    <property type="entry name" value="Metalthion_vert"/>
</dbReference>
<dbReference type="GO" id="GO:0010273">
    <property type="term" value="P:detoxification of copper ion"/>
    <property type="evidence" value="ECO:0007669"/>
    <property type="project" value="TreeGrafter"/>
</dbReference>
<dbReference type="GO" id="GO:0005737">
    <property type="term" value="C:cytoplasm"/>
    <property type="evidence" value="ECO:0007669"/>
    <property type="project" value="TreeGrafter"/>
</dbReference>
<dbReference type="OMA" id="HICETQC"/>
<accession>A0A8C5K0C6</accession>
<reference evidence="5" key="2">
    <citation type="submission" date="2025-09" db="UniProtKB">
        <authorList>
            <consortium name="Ensembl"/>
        </authorList>
    </citation>
    <scope>IDENTIFICATION</scope>
</reference>
<evidence type="ECO:0000256" key="1">
    <source>
        <dbReference type="ARBA" id="ARBA00007283"/>
    </source>
</evidence>
<keyword evidence="6" id="KW-1185">Reference proteome</keyword>
<dbReference type="FunFam" id="4.10.10.10:FF:000001">
    <property type="entry name" value="Metallothionein"/>
    <property type="match status" value="1"/>
</dbReference>
<dbReference type="GO" id="GO:0071276">
    <property type="term" value="P:cellular response to cadmium ion"/>
    <property type="evidence" value="ECO:0007669"/>
    <property type="project" value="TreeGrafter"/>
</dbReference>
<comment type="function">
    <text evidence="4">Metallothioneins have a high content of cysteine residues that bind various heavy metals.</text>
</comment>
<dbReference type="InterPro" id="IPR017854">
    <property type="entry name" value="Metalthion_dom_sf"/>
</dbReference>
<dbReference type="AlphaFoldDB" id="A0A8C5K0C6"/>
<evidence type="ECO:0000256" key="3">
    <source>
        <dbReference type="ARBA" id="ARBA00022851"/>
    </source>
</evidence>
<dbReference type="Proteomes" id="UP000694385">
    <property type="component" value="Unassembled WGS sequence"/>
</dbReference>